<dbReference type="AlphaFoldDB" id="A0A2H3CTX8"/>
<dbReference type="InParanoid" id="A0A2H3CTX8"/>
<reference evidence="3" key="1">
    <citation type="journal article" date="2017" name="Nat. Ecol. Evol.">
        <title>Genome expansion and lineage-specific genetic innovations in the forest pathogenic fungi Armillaria.</title>
        <authorList>
            <person name="Sipos G."/>
            <person name="Prasanna A.N."/>
            <person name="Walter M.C."/>
            <person name="O'Connor E."/>
            <person name="Balint B."/>
            <person name="Krizsan K."/>
            <person name="Kiss B."/>
            <person name="Hess J."/>
            <person name="Varga T."/>
            <person name="Slot J."/>
            <person name="Riley R."/>
            <person name="Boka B."/>
            <person name="Rigling D."/>
            <person name="Barry K."/>
            <person name="Lee J."/>
            <person name="Mihaltcheva S."/>
            <person name="LaButti K."/>
            <person name="Lipzen A."/>
            <person name="Waldron R."/>
            <person name="Moloney N.M."/>
            <person name="Sperisen C."/>
            <person name="Kredics L."/>
            <person name="Vagvoelgyi C."/>
            <person name="Patrignani A."/>
            <person name="Fitzpatrick D."/>
            <person name="Nagy I."/>
            <person name="Doyle S."/>
            <person name="Anderson J.B."/>
            <person name="Grigoriev I.V."/>
            <person name="Gueldener U."/>
            <person name="Muensterkoetter M."/>
            <person name="Nagy L.G."/>
        </authorList>
    </citation>
    <scope>NUCLEOTIDE SEQUENCE [LARGE SCALE GENOMIC DNA]</scope>
    <source>
        <strain evidence="3">Ar21-2</strain>
    </source>
</reference>
<sequence>MSDTKDKEENGPSLHGLQARAGTVSHQTVAGFQSECLTFPNPPNTPCIPPDLASPTIMFAPRFQDESEASLYPHPCARRGCFLDIEMTSLHMHLFNAQIVLHYVRDVAVHADYVQDKELAVEIDNGSIA</sequence>
<feature type="compositionally biased region" description="Basic and acidic residues" evidence="1">
    <location>
        <begin position="1"/>
        <end position="10"/>
    </location>
</feature>
<feature type="region of interest" description="Disordered" evidence="1">
    <location>
        <begin position="1"/>
        <end position="21"/>
    </location>
</feature>
<dbReference type="Proteomes" id="UP000217790">
    <property type="component" value="Unassembled WGS sequence"/>
</dbReference>
<evidence type="ECO:0000313" key="3">
    <source>
        <dbReference type="Proteomes" id="UP000217790"/>
    </source>
</evidence>
<dbReference type="OrthoDB" id="3083360at2759"/>
<evidence type="ECO:0000313" key="2">
    <source>
        <dbReference type="EMBL" id="PBK79573.1"/>
    </source>
</evidence>
<evidence type="ECO:0000256" key="1">
    <source>
        <dbReference type="SAM" id="MobiDB-lite"/>
    </source>
</evidence>
<proteinExistence type="predicted"/>
<keyword evidence="3" id="KW-1185">Reference proteome</keyword>
<dbReference type="EMBL" id="KZ293770">
    <property type="protein sequence ID" value="PBK79573.1"/>
    <property type="molecule type" value="Genomic_DNA"/>
</dbReference>
<gene>
    <name evidence="2" type="ORF">ARMGADRAFT_1093019</name>
</gene>
<organism evidence="2 3">
    <name type="scientific">Armillaria gallica</name>
    <name type="common">Bulbous honey fungus</name>
    <name type="synonym">Armillaria bulbosa</name>
    <dbReference type="NCBI Taxonomy" id="47427"/>
    <lineage>
        <taxon>Eukaryota</taxon>
        <taxon>Fungi</taxon>
        <taxon>Dikarya</taxon>
        <taxon>Basidiomycota</taxon>
        <taxon>Agaricomycotina</taxon>
        <taxon>Agaricomycetes</taxon>
        <taxon>Agaricomycetidae</taxon>
        <taxon>Agaricales</taxon>
        <taxon>Marasmiineae</taxon>
        <taxon>Physalacriaceae</taxon>
        <taxon>Armillaria</taxon>
    </lineage>
</organism>
<name>A0A2H3CTX8_ARMGA</name>
<protein>
    <submittedName>
        <fullName evidence="2">Uncharacterized protein</fullName>
    </submittedName>
</protein>
<accession>A0A2H3CTX8</accession>